<proteinExistence type="predicted"/>
<evidence type="ECO:0000313" key="3">
    <source>
        <dbReference type="EMBL" id="KAK2846886.1"/>
    </source>
</evidence>
<reference evidence="3" key="1">
    <citation type="submission" date="2023-07" db="EMBL/GenBank/DDBJ databases">
        <title>Chromosome-level Genome Assembly of Striped Snakehead (Channa striata).</title>
        <authorList>
            <person name="Liu H."/>
        </authorList>
    </citation>
    <scope>NUCLEOTIDE SEQUENCE</scope>
    <source>
        <strain evidence="3">Gz</strain>
        <tissue evidence="3">Muscle</tissue>
    </source>
</reference>
<dbReference type="Gene3D" id="1.25.40.470">
    <property type="match status" value="1"/>
</dbReference>
<feature type="region of interest" description="Disordered" evidence="1">
    <location>
        <begin position="454"/>
        <end position="516"/>
    </location>
</feature>
<sequence>MVRKLAEGAERDGKTNVAFLTYFLQGRLDKCLDLLIKTNRLPEAAFLARTYLPSHVSRVVKLWKESLFKVNQKAADALADPTQYGNLFPGLQRALLAEQYLKETHVSVRPAAEYPLIVPNEEYNVLEESAGFVSKKEASEPQDLMENMSGCTIASVPASSTASPAAPEPAEAEEPLQIKQEITDPVSIKGDSAPRASSHLLVTIAEENVEPNKAALRSEVAALEALMDVVPRSEKASVSVEEVILEESVLGIHTEEPEMGPSSPIKDGRCSVEEDIQEISPAYEAVSAACGSESPTETTDFAIGTYEAPSEAMGTETDEALLSSGLTVDGKLSESIATGEMETNVISSNATAIIDFTAEETCVIEECVSEIVPSPPTVEELISFQNTASLVSETSVPVQILPHLAFDPLPDPLEDKMPVLEPIPAQVSEQMNQSTAFPSKPEDNLEVSLETDVFSPAAAPTEVNITGEVGPEDSEKPAEHLEAKTNEEDLDDLDLDHFDLEDIDTTDVNLDEELSE</sequence>
<comment type="caution">
    <text evidence="3">The sequence shown here is derived from an EMBL/GenBank/DDBJ whole genome shotgun (WGS) entry which is preliminary data.</text>
</comment>
<dbReference type="InterPro" id="IPR056176">
    <property type="entry name" value="TPR_COPA_B"/>
</dbReference>
<evidence type="ECO:0000256" key="1">
    <source>
        <dbReference type="SAM" id="MobiDB-lite"/>
    </source>
</evidence>
<dbReference type="Pfam" id="PF23953">
    <property type="entry name" value="TPR_COPA_B"/>
    <property type="match status" value="1"/>
</dbReference>
<name>A0AA88N1Q0_CHASR</name>
<dbReference type="AlphaFoldDB" id="A0AA88N1Q0"/>
<feature type="compositionally biased region" description="Low complexity" evidence="1">
    <location>
        <begin position="156"/>
        <end position="169"/>
    </location>
</feature>
<feature type="region of interest" description="Disordered" evidence="1">
    <location>
        <begin position="156"/>
        <end position="179"/>
    </location>
</feature>
<dbReference type="Proteomes" id="UP001187415">
    <property type="component" value="Unassembled WGS sequence"/>
</dbReference>
<feature type="compositionally biased region" description="Acidic residues" evidence="1">
    <location>
        <begin position="501"/>
        <end position="516"/>
    </location>
</feature>
<feature type="compositionally biased region" description="Basic and acidic residues" evidence="1">
    <location>
        <begin position="473"/>
        <end position="487"/>
    </location>
</feature>
<keyword evidence="4" id="KW-1185">Reference proteome</keyword>
<protein>
    <recommendedName>
        <fullName evidence="2">COPA/B TPR domain-containing protein</fullName>
    </recommendedName>
</protein>
<dbReference type="EMBL" id="JAUPFM010000007">
    <property type="protein sequence ID" value="KAK2846886.1"/>
    <property type="molecule type" value="Genomic_DNA"/>
</dbReference>
<accession>A0AA88N1Q0</accession>
<evidence type="ECO:0000313" key="4">
    <source>
        <dbReference type="Proteomes" id="UP001187415"/>
    </source>
</evidence>
<gene>
    <name evidence="3" type="ORF">Q5P01_009885</name>
</gene>
<feature type="domain" description="COPA/B TPR" evidence="2">
    <location>
        <begin position="1"/>
        <end position="64"/>
    </location>
</feature>
<evidence type="ECO:0000259" key="2">
    <source>
        <dbReference type="Pfam" id="PF23953"/>
    </source>
</evidence>
<organism evidence="3 4">
    <name type="scientific">Channa striata</name>
    <name type="common">Snakehead murrel</name>
    <name type="synonym">Ophicephalus striatus</name>
    <dbReference type="NCBI Taxonomy" id="64152"/>
    <lineage>
        <taxon>Eukaryota</taxon>
        <taxon>Metazoa</taxon>
        <taxon>Chordata</taxon>
        <taxon>Craniata</taxon>
        <taxon>Vertebrata</taxon>
        <taxon>Euteleostomi</taxon>
        <taxon>Actinopterygii</taxon>
        <taxon>Neopterygii</taxon>
        <taxon>Teleostei</taxon>
        <taxon>Neoteleostei</taxon>
        <taxon>Acanthomorphata</taxon>
        <taxon>Anabantaria</taxon>
        <taxon>Anabantiformes</taxon>
        <taxon>Channoidei</taxon>
        <taxon>Channidae</taxon>
        <taxon>Channa</taxon>
    </lineage>
</organism>